<proteinExistence type="predicted"/>
<accession>A0A2G5FBY1</accession>
<protein>
    <submittedName>
        <fullName evidence="1">Uncharacterized protein</fullName>
    </submittedName>
</protein>
<dbReference type="InParanoid" id="A0A2G5FBY1"/>
<organism evidence="1 2">
    <name type="scientific">Aquilegia coerulea</name>
    <name type="common">Rocky mountain columbine</name>
    <dbReference type="NCBI Taxonomy" id="218851"/>
    <lineage>
        <taxon>Eukaryota</taxon>
        <taxon>Viridiplantae</taxon>
        <taxon>Streptophyta</taxon>
        <taxon>Embryophyta</taxon>
        <taxon>Tracheophyta</taxon>
        <taxon>Spermatophyta</taxon>
        <taxon>Magnoliopsida</taxon>
        <taxon>Ranunculales</taxon>
        <taxon>Ranunculaceae</taxon>
        <taxon>Thalictroideae</taxon>
        <taxon>Aquilegia</taxon>
    </lineage>
</organism>
<reference evidence="1 2" key="1">
    <citation type="submission" date="2017-09" db="EMBL/GenBank/DDBJ databases">
        <title>WGS assembly of Aquilegia coerulea Goldsmith.</title>
        <authorList>
            <person name="Hodges S."/>
            <person name="Kramer E."/>
            <person name="Nordborg M."/>
            <person name="Tomkins J."/>
            <person name="Borevitz J."/>
            <person name="Derieg N."/>
            <person name="Yan J."/>
            <person name="Mihaltcheva S."/>
            <person name="Hayes R.D."/>
            <person name="Rokhsar D."/>
        </authorList>
    </citation>
    <scope>NUCLEOTIDE SEQUENCE [LARGE SCALE GENOMIC DNA]</scope>
    <source>
        <strain evidence="2">cv. Goldsmith</strain>
    </source>
</reference>
<evidence type="ECO:0000313" key="1">
    <source>
        <dbReference type="EMBL" id="PIA65492.1"/>
    </source>
</evidence>
<dbReference type="PANTHER" id="PTHR48040">
    <property type="entry name" value="PLEIOTROPIC DRUG RESISTANCE PROTEIN 1-LIKE ISOFORM X1"/>
    <property type="match status" value="1"/>
</dbReference>
<dbReference type="STRING" id="218851.A0A2G5FBY1"/>
<keyword evidence="2" id="KW-1185">Reference proteome</keyword>
<evidence type="ECO:0000313" key="2">
    <source>
        <dbReference type="Proteomes" id="UP000230069"/>
    </source>
</evidence>
<gene>
    <name evidence="1" type="ORF">AQUCO_00100770v1</name>
</gene>
<dbReference type="Proteomes" id="UP000230069">
    <property type="component" value="Unassembled WGS sequence"/>
</dbReference>
<name>A0A2G5FBY1_AQUCA</name>
<sequence length="69" mass="7457">MELAELKSLIGAIVGLPGLFLMKRGVEVCFGQLGQNSCHLIKYLKVIDGFLQIGGGYSPATWMLKVTSD</sequence>
<dbReference type="AlphaFoldDB" id="A0A2G5FBY1"/>
<dbReference type="OrthoDB" id="90452at2759"/>
<dbReference type="PANTHER" id="PTHR48040:SF35">
    <property type="entry name" value="ABC TRANSPORTER G FAMILY MEMBER 39-LIKE"/>
    <property type="match status" value="1"/>
</dbReference>
<dbReference type="EMBL" id="KZ305018">
    <property type="protein sequence ID" value="PIA65492.1"/>
    <property type="molecule type" value="Genomic_DNA"/>
</dbReference>